<proteinExistence type="predicted"/>
<name>A0ABN2RK00_9MICO</name>
<protein>
    <submittedName>
        <fullName evidence="1">Uncharacterized protein</fullName>
    </submittedName>
</protein>
<evidence type="ECO:0000313" key="1">
    <source>
        <dbReference type="EMBL" id="GAA1970488.1"/>
    </source>
</evidence>
<organism evidence="1 2">
    <name type="scientific">Microbacterium deminutum</name>
    <dbReference type="NCBI Taxonomy" id="344164"/>
    <lineage>
        <taxon>Bacteria</taxon>
        <taxon>Bacillati</taxon>
        <taxon>Actinomycetota</taxon>
        <taxon>Actinomycetes</taxon>
        <taxon>Micrococcales</taxon>
        <taxon>Microbacteriaceae</taxon>
        <taxon>Microbacterium</taxon>
    </lineage>
</organism>
<gene>
    <name evidence="1" type="ORF">GCM10009776_36920</name>
</gene>
<reference evidence="1 2" key="1">
    <citation type="journal article" date="2019" name="Int. J. Syst. Evol. Microbiol.">
        <title>The Global Catalogue of Microorganisms (GCM) 10K type strain sequencing project: providing services to taxonomists for standard genome sequencing and annotation.</title>
        <authorList>
            <consortium name="The Broad Institute Genomics Platform"/>
            <consortium name="The Broad Institute Genome Sequencing Center for Infectious Disease"/>
            <person name="Wu L."/>
            <person name="Ma J."/>
        </authorList>
    </citation>
    <scope>NUCLEOTIDE SEQUENCE [LARGE SCALE GENOMIC DNA]</scope>
    <source>
        <strain evidence="1 2">JCM 14901</strain>
    </source>
</reference>
<accession>A0ABN2RK00</accession>
<keyword evidence="2" id="KW-1185">Reference proteome</keyword>
<dbReference type="EMBL" id="BAAAOG010000013">
    <property type="protein sequence ID" value="GAA1970488.1"/>
    <property type="molecule type" value="Genomic_DNA"/>
</dbReference>
<sequence length="72" mass="8436">MHSGLQLVGHECRGCWELQEPTIENNLEAVVVHEDPHGRFITITDLRGDMERYSIDEPMTRLYLEARGLDWR</sequence>
<dbReference type="Proteomes" id="UP001499933">
    <property type="component" value="Unassembled WGS sequence"/>
</dbReference>
<comment type="caution">
    <text evidence="1">The sequence shown here is derived from an EMBL/GenBank/DDBJ whole genome shotgun (WGS) entry which is preliminary data.</text>
</comment>
<evidence type="ECO:0000313" key="2">
    <source>
        <dbReference type="Proteomes" id="UP001499933"/>
    </source>
</evidence>